<dbReference type="InterPro" id="IPR050767">
    <property type="entry name" value="Sel1_AlgK"/>
</dbReference>
<dbReference type="Pfam" id="PF08238">
    <property type="entry name" value="Sel1"/>
    <property type="match status" value="4"/>
</dbReference>
<reference evidence="4 5" key="1">
    <citation type="submission" date="2024-03" db="EMBL/GenBank/DDBJ databases">
        <title>Aureococcus anophagefferens CCMP1851 and Kratosvirus quantuckense: Draft genome of a second virus-susceptible host strain in the model system.</title>
        <authorList>
            <person name="Chase E."/>
            <person name="Truchon A.R."/>
            <person name="Schepens W."/>
            <person name="Wilhelm S.W."/>
        </authorList>
    </citation>
    <scope>NUCLEOTIDE SEQUENCE [LARGE SCALE GENOMIC DNA]</scope>
    <source>
        <strain evidence="4 5">CCMP1851</strain>
    </source>
</reference>
<evidence type="ECO:0000256" key="1">
    <source>
        <dbReference type="ARBA" id="ARBA00038101"/>
    </source>
</evidence>
<dbReference type="SUPFAM" id="SSF81901">
    <property type="entry name" value="HCP-like"/>
    <property type="match status" value="1"/>
</dbReference>
<dbReference type="SUPFAM" id="SSF57850">
    <property type="entry name" value="RING/U-box"/>
    <property type="match status" value="1"/>
</dbReference>
<name>A0ABR1GFU3_AURAN</name>
<dbReference type="PANTHER" id="PTHR11102">
    <property type="entry name" value="SEL-1-LIKE PROTEIN"/>
    <property type="match status" value="1"/>
</dbReference>
<keyword evidence="2" id="KW-0862">Zinc</keyword>
<evidence type="ECO:0000259" key="3">
    <source>
        <dbReference type="PROSITE" id="PS50089"/>
    </source>
</evidence>
<keyword evidence="2" id="KW-0863">Zinc-finger</keyword>
<comment type="caution">
    <text evidence="4">The sequence shown here is derived from an EMBL/GenBank/DDBJ whole genome shotgun (WGS) entry which is preliminary data.</text>
</comment>
<keyword evidence="5" id="KW-1185">Reference proteome</keyword>
<comment type="similarity">
    <text evidence="1">Belongs to the sel-1 family.</text>
</comment>
<dbReference type="EMBL" id="JBBJCI010000011">
    <property type="protein sequence ID" value="KAK7254949.1"/>
    <property type="molecule type" value="Genomic_DNA"/>
</dbReference>
<dbReference type="InterPro" id="IPR001841">
    <property type="entry name" value="Znf_RING"/>
</dbReference>
<evidence type="ECO:0000256" key="2">
    <source>
        <dbReference type="PROSITE-ProRule" id="PRU00175"/>
    </source>
</evidence>
<dbReference type="Gene3D" id="3.30.40.10">
    <property type="entry name" value="Zinc/RING finger domain, C3HC4 (zinc finger)"/>
    <property type="match status" value="1"/>
</dbReference>
<gene>
    <name evidence="4" type="ORF">SO694_00138070</name>
</gene>
<dbReference type="PROSITE" id="PS50089">
    <property type="entry name" value="ZF_RING_2"/>
    <property type="match status" value="1"/>
</dbReference>
<protein>
    <recommendedName>
        <fullName evidence="3">RING-type domain-containing protein</fullName>
    </recommendedName>
</protein>
<accession>A0ABR1GFU3</accession>
<evidence type="ECO:0000313" key="5">
    <source>
        <dbReference type="Proteomes" id="UP001363151"/>
    </source>
</evidence>
<dbReference type="InterPro" id="IPR011990">
    <property type="entry name" value="TPR-like_helical_dom_sf"/>
</dbReference>
<dbReference type="SMART" id="SM00671">
    <property type="entry name" value="SEL1"/>
    <property type="match status" value="3"/>
</dbReference>
<proteinExistence type="inferred from homology"/>
<evidence type="ECO:0000313" key="4">
    <source>
        <dbReference type="EMBL" id="KAK7254949.1"/>
    </source>
</evidence>
<dbReference type="Gene3D" id="1.25.40.10">
    <property type="entry name" value="Tetratricopeptide repeat domain"/>
    <property type="match status" value="1"/>
</dbReference>
<organism evidence="4 5">
    <name type="scientific">Aureococcus anophagefferens</name>
    <name type="common">Harmful bloom alga</name>
    <dbReference type="NCBI Taxonomy" id="44056"/>
    <lineage>
        <taxon>Eukaryota</taxon>
        <taxon>Sar</taxon>
        <taxon>Stramenopiles</taxon>
        <taxon>Ochrophyta</taxon>
        <taxon>Pelagophyceae</taxon>
        <taxon>Pelagomonadales</taxon>
        <taxon>Pelagomonadaceae</taxon>
        <taxon>Aureococcus</taxon>
    </lineage>
</organism>
<dbReference type="PANTHER" id="PTHR11102:SF160">
    <property type="entry name" value="ERAD-ASSOCIATED E3 UBIQUITIN-PROTEIN LIGASE COMPONENT HRD3"/>
    <property type="match status" value="1"/>
</dbReference>
<sequence length="398" mass="42612">MFDVSKALNWARRRFAKKSIRFAKVKVEENPCSRCSQPATLCCRACESFFCQHHKKSICARTSASCAQLAVLKNLARAAVSRALVESRGESSRAASLEMNLARAAASRALVESRGESSRFVASLEMLADSGSEDEDDACPVCLETLSPRAKAKRYFYCCSTFVCGECAKQLRRASYPDAVSCPLCRSAAPSDDASRLALLEKNVARGDAAALARVGQAYHAGRYGVGENAAAAAFFYAAAGDYAPALVNLGHAYRKGHGVPRDAARSARLFAKAAALSNHPSALNGLGYCVSDGRGCARDAALAARLFRRAADQGDADAQYNLGVLHEEGDGVDVDMASALHLWSLAAAQGHLLALEALAAESSRGRSPLERHSSPLQTFRRRLLPPRVIRRARSATL</sequence>
<feature type="domain" description="RING-type" evidence="3">
    <location>
        <begin position="139"/>
        <end position="186"/>
    </location>
</feature>
<dbReference type="Proteomes" id="UP001363151">
    <property type="component" value="Unassembled WGS sequence"/>
</dbReference>
<dbReference type="InterPro" id="IPR006597">
    <property type="entry name" value="Sel1-like"/>
</dbReference>
<dbReference type="InterPro" id="IPR013083">
    <property type="entry name" value="Znf_RING/FYVE/PHD"/>
</dbReference>
<keyword evidence="2" id="KW-0479">Metal-binding</keyword>